<proteinExistence type="predicted"/>
<dbReference type="InParanoid" id="A0A5J5EY76"/>
<keyword evidence="2" id="KW-1185">Reference proteome</keyword>
<evidence type="ECO:0000313" key="2">
    <source>
        <dbReference type="Proteomes" id="UP000326924"/>
    </source>
</evidence>
<gene>
    <name evidence="1" type="ORF">FN846DRAFT_1012372</name>
</gene>
<name>A0A5J5EY76_9PEZI</name>
<evidence type="ECO:0000313" key="1">
    <source>
        <dbReference type="EMBL" id="KAA8907690.1"/>
    </source>
</evidence>
<organism evidence="1 2">
    <name type="scientific">Sphaerosporella brunnea</name>
    <dbReference type="NCBI Taxonomy" id="1250544"/>
    <lineage>
        <taxon>Eukaryota</taxon>
        <taxon>Fungi</taxon>
        <taxon>Dikarya</taxon>
        <taxon>Ascomycota</taxon>
        <taxon>Pezizomycotina</taxon>
        <taxon>Pezizomycetes</taxon>
        <taxon>Pezizales</taxon>
        <taxon>Pyronemataceae</taxon>
        <taxon>Sphaerosporella</taxon>
    </lineage>
</organism>
<dbReference type="AlphaFoldDB" id="A0A5J5EY76"/>
<protein>
    <submittedName>
        <fullName evidence="1">Uncharacterized protein</fullName>
    </submittedName>
</protein>
<dbReference type="EMBL" id="VXIS01000076">
    <property type="protein sequence ID" value="KAA8907690.1"/>
    <property type="molecule type" value="Genomic_DNA"/>
</dbReference>
<comment type="caution">
    <text evidence="1">The sequence shown here is derived from an EMBL/GenBank/DDBJ whole genome shotgun (WGS) entry which is preliminary data.</text>
</comment>
<dbReference type="Proteomes" id="UP000326924">
    <property type="component" value="Unassembled WGS sequence"/>
</dbReference>
<accession>A0A5J5EY76</accession>
<sequence>MDAKTATEQDHEVQLLMQQGNINTALGEQIETLSNRIGAMRTDEHMVLLYYVSVRSALLYVGLINDPAYSLDVNGHAPELNPCLPPFPDRHLLAATFTQLRACAVFRAAATSVERRMSVPIVFDDTRTVDVSCSLVHDCRAAAVPRRLRLMSCQIGLGHAAKANTNALMQVLFCVPVLRRLLHANRKRNIATLRYLEDLDAARNTMEIHKIQTMLLALFDDTIDNALDVLMNLFCKISVSTMTTTHCVLHKGCVRDVSAKMTLTCTDTVNRVIANASAESDQTANRQCDTCRSVTTQTVNIANMFNSESGILLVEPSAGHPLTEVDEECGKYGEWKLCAGLLPGGRAFFSDGEGFHLYRPRAGLPCALISQSFNYSIERLCDNDTPLLLFYVLTVLDRDQAP</sequence>
<reference evidence="1 2" key="1">
    <citation type="submission" date="2019-09" db="EMBL/GenBank/DDBJ databases">
        <title>Draft genome of the ectomycorrhizal ascomycete Sphaerosporella brunnea.</title>
        <authorList>
            <consortium name="DOE Joint Genome Institute"/>
            <person name="Benucci G.M."/>
            <person name="Marozzi G."/>
            <person name="Antonielli L."/>
            <person name="Sanchez S."/>
            <person name="Marco P."/>
            <person name="Wang X."/>
            <person name="Falini L.B."/>
            <person name="Barry K."/>
            <person name="Haridas S."/>
            <person name="Lipzen A."/>
            <person name="Labutti K."/>
            <person name="Grigoriev I.V."/>
            <person name="Murat C."/>
            <person name="Martin F."/>
            <person name="Albertini E."/>
            <person name="Donnini D."/>
            <person name="Bonito G."/>
        </authorList>
    </citation>
    <scope>NUCLEOTIDE SEQUENCE [LARGE SCALE GENOMIC DNA]</scope>
    <source>
        <strain evidence="1 2">Sb_GMNB300</strain>
    </source>
</reference>